<reference evidence="2 3" key="1">
    <citation type="submission" date="2016-10" db="EMBL/GenBank/DDBJ databases">
        <authorList>
            <person name="Varghese N."/>
        </authorList>
    </citation>
    <scope>NUCLEOTIDE SEQUENCE [LARGE SCALE GENOMIC DNA]</scope>
    <source>
        <strain evidence="2 3">KB11</strain>
    </source>
</reference>
<dbReference type="EMBL" id="CP017803">
    <property type="protein sequence ID" value="ATZ60508.1"/>
    <property type="molecule type" value="Genomic_DNA"/>
</dbReference>
<evidence type="ECO:0000313" key="3">
    <source>
        <dbReference type="Proteomes" id="UP000232133"/>
    </source>
</evidence>
<dbReference type="Proteomes" id="UP000232133">
    <property type="component" value="Chromosome"/>
</dbReference>
<dbReference type="Gene3D" id="3.30.565.60">
    <property type="match status" value="1"/>
</dbReference>
<protein>
    <recommendedName>
        <fullName evidence="1">DUF4062 domain-containing protein</fullName>
    </recommendedName>
</protein>
<dbReference type="RefSeq" id="WP_100815839.1">
    <property type="nucleotide sequence ID" value="NZ_CAYBBF010000024.1"/>
</dbReference>
<dbReference type="PANTHER" id="PTHR30595:SF6">
    <property type="entry name" value="SCHLAFEN ALBA-2 DOMAIN-CONTAINING PROTEIN"/>
    <property type="match status" value="1"/>
</dbReference>
<feature type="domain" description="DUF4062" evidence="1">
    <location>
        <begin position="4"/>
        <end position="88"/>
    </location>
</feature>
<evidence type="ECO:0000259" key="1">
    <source>
        <dbReference type="Pfam" id="PF13271"/>
    </source>
</evidence>
<proteinExistence type="predicted"/>
<name>A0A2H4U8T5_METSM</name>
<dbReference type="InterPro" id="IPR038475">
    <property type="entry name" value="RecG_C_sf"/>
</dbReference>
<dbReference type="PANTHER" id="PTHR30595">
    <property type="entry name" value="GLPR-RELATED TRANSCRIPTIONAL REPRESSOR"/>
    <property type="match status" value="1"/>
</dbReference>
<dbReference type="Gene3D" id="1.10.10.10">
    <property type="entry name" value="Winged helix-like DNA-binding domain superfamily/Winged helix DNA-binding domain"/>
    <property type="match status" value="1"/>
</dbReference>
<dbReference type="SUPFAM" id="SSF46785">
    <property type="entry name" value="Winged helix' DNA-binding domain"/>
    <property type="match status" value="1"/>
</dbReference>
<dbReference type="InterPro" id="IPR025139">
    <property type="entry name" value="DUF4062"/>
</dbReference>
<sequence>MLSIFISSPANEFKEERIKIKKFIEENSILNQIFEVFVFEEDVVATGKQSDEIYLEKARNSDIYLGLIGESYGNIRSSGFSATEEEFNSYYNNGGKHALFFIKDCENRDLKTEKFIDVIGNKVVYNTFNGQQDLLNKIEKALAGYINETHENISFDERIVPDSSENDLDKESYNLFLKESNMESQDFIKILSNKFNVLVKDRDTYKFTTAGALFFTENPNKFDGIDAGVKLARFDGTDKTIFIDKATLNGSLLKILNEIESFFKRNTRYATKIIGFERYDIPEYPYDAVREAIINAIAHRDYEIKGTDVTFFIYDDRIEIISPGNLKFPLTLNNLEDGNSVRRNEIICNLFHHTKYMEQYGTGIERIKTKMIEHGLPAPKFELNGNFFKVILYGPGENILKLQDSVHANKIDLKKYDLNDRQYKLLEILSQNNENITNKEYRELFEVSRSTAARDLRRLVELNLIQKYEISGKEVIYSIK</sequence>
<accession>A0A2H4U8T5</accession>
<dbReference type="Pfam" id="PF13271">
    <property type="entry name" value="DUF4062"/>
    <property type="match status" value="1"/>
</dbReference>
<dbReference type="AlphaFoldDB" id="A0A2H4U8T5"/>
<dbReference type="InterPro" id="IPR036390">
    <property type="entry name" value="WH_DNA-bd_sf"/>
</dbReference>
<gene>
    <name evidence="2" type="ORF">BK798_08760</name>
</gene>
<dbReference type="GeneID" id="35119466"/>
<dbReference type="InterPro" id="IPR036388">
    <property type="entry name" value="WH-like_DNA-bd_sf"/>
</dbReference>
<organism evidence="2 3">
    <name type="scientific">Methanobrevibacter smithii</name>
    <dbReference type="NCBI Taxonomy" id="2173"/>
    <lineage>
        <taxon>Archaea</taxon>
        <taxon>Methanobacteriati</taxon>
        <taxon>Methanobacteriota</taxon>
        <taxon>Methanomada group</taxon>
        <taxon>Methanobacteria</taxon>
        <taxon>Methanobacteriales</taxon>
        <taxon>Methanobacteriaceae</taxon>
        <taxon>Methanobrevibacter</taxon>
    </lineage>
</organism>
<dbReference type="Pfam" id="PF13749">
    <property type="entry name" value="HATPase_c_4"/>
    <property type="match status" value="1"/>
</dbReference>
<evidence type="ECO:0000313" key="2">
    <source>
        <dbReference type="EMBL" id="ATZ60508.1"/>
    </source>
</evidence>